<protein>
    <submittedName>
        <fullName evidence="2">Methyl-accepting chemotaxis protein</fullName>
    </submittedName>
</protein>
<comment type="caution">
    <text evidence="2">The sequence shown here is derived from an EMBL/GenBank/DDBJ whole genome shotgun (WGS) entry which is preliminary data.</text>
</comment>
<feature type="non-terminal residue" evidence="2">
    <location>
        <position position="1"/>
    </location>
</feature>
<keyword evidence="3" id="KW-1185">Reference proteome</keyword>
<reference evidence="2" key="1">
    <citation type="submission" date="2022-03" db="EMBL/GenBank/DDBJ databases">
        <title>Identification of a novel bacterium isolated from mangrove sediments.</title>
        <authorList>
            <person name="Pan X."/>
        </authorList>
    </citation>
    <scope>NUCLEOTIDE SEQUENCE</scope>
    <source>
        <strain evidence="2">B2637</strain>
    </source>
</reference>
<name>A0ABT0AAQ3_9SPHN</name>
<gene>
    <name evidence="2" type="ORF">MTR65_06005</name>
</gene>
<evidence type="ECO:0000313" key="3">
    <source>
        <dbReference type="Proteomes" id="UP001162802"/>
    </source>
</evidence>
<dbReference type="EMBL" id="JALHAT010000005">
    <property type="protein sequence ID" value="MCJ1960224.1"/>
    <property type="molecule type" value="Genomic_DNA"/>
</dbReference>
<evidence type="ECO:0000256" key="1">
    <source>
        <dbReference type="SAM" id="MobiDB-lite"/>
    </source>
</evidence>
<sequence length="62" mass="6398">APAPRQAALPQPAPRSAPKAPARSSAPRPGSVQHQQERAQGFTLDMNMGGPDSDDADFGFAA</sequence>
<accession>A0ABT0AAQ3</accession>
<organism evidence="2 3">
    <name type="scientific">Novosphingobium mangrovi</name>
    <name type="common">ex Hu et al. 2023</name>
    <dbReference type="NCBI Taxonomy" id="2930094"/>
    <lineage>
        <taxon>Bacteria</taxon>
        <taxon>Pseudomonadati</taxon>
        <taxon>Pseudomonadota</taxon>
        <taxon>Alphaproteobacteria</taxon>
        <taxon>Sphingomonadales</taxon>
        <taxon>Sphingomonadaceae</taxon>
        <taxon>Novosphingobium</taxon>
    </lineage>
</organism>
<proteinExistence type="predicted"/>
<feature type="compositionally biased region" description="Acidic residues" evidence="1">
    <location>
        <begin position="52"/>
        <end position="62"/>
    </location>
</feature>
<feature type="compositionally biased region" description="Low complexity" evidence="1">
    <location>
        <begin position="1"/>
        <end position="29"/>
    </location>
</feature>
<dbReference type="Proteomes" id="UP001162802">
    <property type="component" value="Unassembled WGS sequence"/>
</dbReference>
<feature type="region of interest" description="Disordered" evidence="1">
    <location>
        <begin position="1"/>
        <end position="62"/>
    </location>
</feature>
<evidence type="ECO:0000313" key="2">
    <source>
        <dbReference type="EMBL" id="MCJ1960224.1"/>
    </source>
</evidence>